<reference evidence="2 3" key="1">
    <citation type="submission" date="2015-10" db="EMBL/GenBank/DDBJ databases">
        <title>Full genome of DAOMC 229536 Phialocephala scopiformis, a fungal endophyte of spruce producing the potent anti-insectan compound rugulosin.</title>
        <authorList>
            <consortium name="DOE Joint Genome Institute"/>
            <person name="Walker A.K."/>
            <person name="Frasz S.L."/>
            <person name="Seifert K.A."/>
            <person name="Miller J.D."/>
            <person name="Mondo S.J."/>
            <person name="Labutti K."/>
            <person name="Lipzen A."/>
            <person name="Dockter R."/>
            <person name="Kennedy M."/>
            <person name="Grigoriev I.V."/>
            <person name="Spatafora J.W."/>
        </authorList>
    </citation>
    <scope>NUCLEOTIDE SEQUENCE [LARGE SCALE GENOMIC DNA]</scope>
    <source>
        <strain evidence="2 3">CBS 120377</strain>
    </source>
</reference>
<proteinExistence type="predicted"/>
<organism evidence="2 3">
    <name type="scientific">Mollisia scopiformis</name>
    <name type="common">Conifer needle endophyte fungus</name>
    <name type="synonym">Phialocephala scopiformis</name>
    <dbReference type="NCBI Taxonomy" id="149040"/>
    <lineage>
        <taxon>Eukaryota</taxon>
        <taxon>Fungi</taxon>
        <taxon>Dikarya</taxon>
        <taxon>Ascomycota</taxon>
        <taxon>Pezizomycotina</taxon>
        <taxon>Leotiomycetes</taxon>
        <taxon>Helotiales</taxon>
        <taxon>Mollisiaceae</taxon>
        <taxon>Mollisia</taxon>
    </lineage>
</organism>
<dbReference type="Gene3D" id="1.10.287.110">
    <property type="entry name" value="DnaJ domain"/>
    <property type="match status" value="1"/>
</dbReference>
<dbReference type="AlphaFoldDB" id="A0A132BC39"/>
<evidence type="ECO:0000313" key="2">
    <source>
        <dbReference type="EMBL" id="KUJ09990.1"/>
    </source>
</evidence>
<accession>A0A132BC39</accession>
<dbReference type="RefSeq" id="XP_018064345.1">
    <property type="nucleotide sequence ID" value="XM_018209945.1"/>
</dbReference>
<sequence>MPAPPTEDYYELLGLHQGCTEKQIKREYRRLSLKVHPDRWSPDSTKMASAHIAFSKVCPELSLWIMWVKAYHGSSTTHTRRW</sequence>
<dbReference type="InterPro" id="IPR001623">
    <property type="entry name" value="DnaJ_domain"/>
</dbReference>
<dbReference type="KEGG" id="psco:LY89DRAFT_596855"/>
<evidence type="ECO:0000313" key="3">
    <source>
        <dbReference type="Proteomes" id="UP000070700"/>
    </source>
</evidence>
<gene>
    <name evidence="2" type="ORF">LY89DRAFT_596855</name>
</gene>
<dbReference type="EMBL" id="KQ947430">
    <property type="protein sequence ID" value="KUJ09990.1"/>
    <property type="molecule type" value="Genomic_DNA"/>
</dbReference>
<dbReference type="OrthoDB" id="3561807at2759"/>
<dbReference type="PRINTS" id="PR00625">
    <property type="entry name" value="JDOMAIN"/>
</dbReference>
<dbReference type="CDD" id="cd06257">
    <property type="entry name" value="DnaJ"/>
    <property type="match status" value="1"/>
</dbReference>
<dbReference type="InterPro" id="IPR051100">
    <property type="entry name" value="DnaJ_subfamily_B/C"/>
</dbReference>
<dbReference type="SUPFAM" id="SSF46565">
    <property type="entry name" value="Chaperone J-domain"/>
    <property type="match status" value="1"/>
</dbReference>
<dbReference type="SMART" id="SM00271">
    <property type="entry name" value="DnaJ"/>
    <property type="match status" value="1"/>
</dbReference>
<dbReference type="Proteomes" id="UP000070700">
    <property type="component" value="Unassembled WGS sequence"/>
</dbReference>
<name>A0A132BC39_MOLSC</name>
<protein>
    <submittedName>
        <fullName evidence="2">DnaJ-domain-containing protein</fullName>
    </submittedName>
</protein>
<feature type="domain" description="J" evidence="1">
    <location>
        <begin position="8"/>
        <end position="82"/>
    </location>
</feature>
<dbReference type="STRING" id="149040.A0A132BC39"/>
<dbReference type="InterPro" id="IPR036869">
    <property type="entry name" value="J_dom_sf"/>
</dbReference>
<dbReference type="PROSITE" id="PS50076">
    <property type="entry name" value="DNAJ_2"/>
    <property type="match status" value="1"/>
</dbReference>
<evidence type="ECO:0000259" key="1">
    <source>
        <dbReference type="PROSITE" id="PS50076"/>
    </source>
</evidence>
<dbReference type="Pfam" id="PF00226">
    <property type="entry name" value="DnaJ"/>
    <property type="match status" value="1"/>
</dbReference>
<keyword evidence="3" id="KW-1185">Reference proteome</keyword>
<dbReference type="GeneID" id="28819671"/>
<dbReference type="InParanoid" id="A0A132BC39"/>
<dbReference type="PANTHER" id="PTHR43908">
    <property type="entry name" value="AT29763P-RELATED"/>
    <property type="match status" value="1"/>
</dbReference>